<dbReference type="PROSITE" id="PS51257">
    <property type="entry name" value="PROKAR_LIPOPROTEIN"/>
    <property type="match status" value="1"/>
</dbReference>
<evidence type="ECO:0000313" key="4">
    <source>
        <dbReference type="Proteomes" id="UP001160301"/>
    </source>
</evidence>
<evidence type="ECO:0000256" key="2">
    <source>
        <dbReference type="SAM" id="SignalP"/>
    </source>
</evidence>
<dbReference type="PANTHER" id="PTHR35580">
    <property type="entry name" value="CELL SURFACE GLYCOPROTEIN (S-LAYER PROTEIN)-LIKE PROTEIN"/>
    <property type="match status" value="1"/>
</dbReference>
<comment type="caution">
    <text evidence="3">The sequence shown here is derived from an EMBL/GenBank/DDBJ whole genome shotgun (WGS) entry which is preliminary data.</text>
</comment>
<evidence type="ECO:0008006" key="5">
    <source>
        <dbReference type="Google" id="ProtNLM"/>
    </source>
</evidence>
<feature type="chain" id="PRO_5045133064" description="Lipoprotein" evidence="2">
    <location>
        <begin position="21"/>
        <end position="563"/>
    </location>
</feature>
<accession>A0ABT6P245</accession>
<protein>
    <recommendedName>
        <fullName evidence="5">Lipoprotein</fullName>
    </recommendedName>
</protein>
<dbReference type="Proteomes" id="UP001160301">
    <property type="component" value="Unassembled WGS sequence"/>
</dbReference>
<feature type="signal peptide" evidence="2">
    <location>
        <begin position="1"/>
        <end position="20"/>
    </location>
</feature>
<name>A0ABT6P245_9BACT</name>
<organism evidence="3 4">
    <name type="scientific">Polyangium sorediatum</name>
    <dbReference type="NCBI Taxonomy" id="889274"/>
    <lineage>
        <taxon>Bacteria</taxon>
        <taxon>Pseudomonadati</taxon>
        <taxon>Myxococcota</taxon>
        <taxon>Polyangia</taxon>
        <taxon>Polyangiales</taxon>
        <taxon>Polyangiaceae</taxon>
        <taxon>Polyangium</taxon>
    </lineage>
</organism>
<evidence type="ECO:0000313" key="3">
    <source>
        <dbReference type="EMBL" id="MDI1434330.1"/>
    </source>
</evidence>
<keyword evidence="2" id="KW-0732">Signal</keyword>
<keyword evidence="4" id="KW-1185">Reference proteome</keyword>
<dbReference type="SUPFAM" id="SSF50998">
    <property type="entry name" value="Quinoprotein alcohol dehydrogenase-like"/>
    <property type="match status" value="1"/>
</dbReference>
<dbReference type="EMBL" id="JARZHI010000040">
    <property type="protein sequence ID" value="MDI1434330.1"/>
    <property type="molecule type" value="Genomic_DNA"/>
</dbReference>
<gene>
    <name evidence="3" type="ORF">QHF89_32830</name>
</gene>
<dbReference type="RefSeq" id="WP_136971312.1">
    <property type="nucleotide sequence ID" value="NZ_JARZHI010000040.1"/>
</dbReference>
<dbReference type="PANTHER" id="PTHR35580:SF1">
    <property type="entry name" value="PHYTASE-LIKE DOMAIN-CONTAINING PROTEIN"/>
    <property type="match status" value="1"/>
</dbReference>
<sequence>MIPSRLAALSLLLGVVAAYGCGKEESATETSQGNGGGGGVGGASGSGDAGGQGGGGSSGGSDGQGGGATSCTPNTTEPCYGGPAGTEGVGVCKGGTRTCNPQGTGFGACEGEVLPSQEDCTTSDDEDCDGATPTCGSDNLWSRRFGTGEGLGLITGSGGHPILVGRFPGTLSFGGNTFTSSGGYDAFVAKLDGASGEHLWSRRLGGAEDQAAWSVAEDPQGNIVVIGEFLGQMSVGGGNTLQSEGGYDIFVAKYDGTDGDHLWSRRFGNSEDQNARGVAITKNGEILITGSFSGGVDFGTGLLESEGSFDVFVLTLDSSGNPVRAQRYGDGEDQNGRAIAVDAGGNAVITGDFRGSMTFGETKLTSAGGFDLFVAKLDPTGGVSYARRFGDMDPQRGYAVRMNAMGNAVVSGLVRGTVDFGGNALTAQNLDVFLLELSPSGGHVRSFLMGGSKADSAGGVALGAGGRYIIGGGFMKDANFGGIALNAQGGASSPDAFVARYDTSGTVLSATPFGDKDDQLITAITTDAAGRIFVTAQTSGVVDFGQGPLAGGAADLALAKLAP</sequence>
<feature type="region of interest" description="Disordered" evidence="1">
    <location>
        <begin position="26"/>
        <end position="70"/>
    </location>
</feature>
<proteinExistence type="predicted"/>
<feature type="compositionally biased region" description="Gly residues" evidence="1">
    <location>
        <begin position="33"/>
        <end position="68"/>
    </location>
</feature>
<dbReference type="InterPro" id="IPR011047">
    <property type="entry name" value="Quinoprotein_ADH-like_sf"/>
</dbReference>
<reference evidence="3 4" key="1">
    <citation type="submission" date="2023-04" db="EMBL/GenBank/DDBJ databases">
        <title>The genome sequence of Polyangium sorediatum DSM14670.</title>
        <authorList>
            <person name="Zhang X."/>
        </authorList>
    </citation>
    <scope>NUCLEOTIDE SEQUENCE [LARGE SCALE GENOMIC DNA]</scope>
    <source>
        <strain evidence="3 4">DSM 14670</strain>
    </source>
</reference>
<dbReference type="InterPro" id="IPR052918">
    <property type="entry name" value="Motility_Chemotaxis_Reg"/>
</dbReference>
<evidence type="ECO:0000256" key="1">
    <source>
        <dbReference type="SAM" id="MobiDB-lite"/>
    </source>
</evidence>